<keyword evidence="8" id="KW-0966">Cell projection</keyword>
<organism evidence="8 9">
    <name type="scientific">OM182 bacterium</name>
    <dbReference type="NCBI Taxonomy" id="2510334"/>
    <lineage>
        <taxon>Bacteria</taxon>
        <taxon>Pseudomonadati</taxon>
        <taxon>Pseudomonadota</taxon>
        <taxon>Gammaproteobacteria</taxon>
        <taxon>OMG group</taxon>
        <taxon>OM182 clade</taxon>
    </lineage>
</organism>
<keyword evidence="2 4" id="KW-0964">Secreted</keyword>
<dbReference type="Gene3D" id="1.20.1330.10">
    <property type="entry name" value="f41 fragment of flagellin, N-terminal domain"/>
    <property type="match status" value="1"/>
</dbReference>
<dbReference type="Gene3D" id="6.10.10.10">
    <property type="entry name" value="Flagellar export chaperone, C-terminal domain"/>
    <property type="match status" value="1"/>
</dbReference>
<dbReference type="Proteomes" id="UP000316199">
    <property type="component" value="Unassembled WGS sequence"/>
</dbReference>
<dbReference type="AlphaFoldDB" id="A0A520RZC6"/>
<sequence>MAIVVNTNIASMNAQRSLAANTHDLKSAMERLSTGSKINSAADDAAGFAIAESMTAQVRGLSMAAKNANDALGLLKVIENATNDVTDMLQRIRELAVQAQSGTNSSGDVANLQQEANALIEEIIRVSEDTTYNGNTYLGSDANLINIQVGYNDGDVIAIQTYDVDSTELGVKITDTAGGGDDILVALKDSSGNYLDISQTANADPAGDGSVNRVPGALEVITGAIDQVASYKAEWGAGQNRLNYTVSNLMNVVEFTTAARSRIQDADFAVEAARLAKAQVLQQTGTAMLAQANAAPQLALQLIK</sequence>
<keyword evidence="5" id="KW-0175">Coiled coil</keyword>
<evidence type="ECO:0000256" key="2">
    <source>
        <dbReference type="ARBA" id="ARBA00022525"/>
    </source>
</evidence>
<evidence type="ECO:0000259" key="6">
    <source>
        <dbReference type="Pfam" id="PF00669"/>
    </source>
</evidence>
<evidence type="ECO:0000256" key="4">
    <source>
        <dbReference type="RuleBase" id="RU362073"/>
    </source>
</evidence>
<dbReference type="PRINTS" id="PR00207">
    <property type="entry name" value="FLAGELLIN"/>
</dbReference>
<keyword evidence="8" id="KW-0282">Flagellum</keyword>
<dbReference type="InterPro" id="IPR001492">
    <property type="entry name" value="Flagellin"/>
</dbReference>
<comment type="similarity">
    <text evidence="1 4">Belongs to the bacterial flagellin family.</text>
</comment>
<evidence type="ECO:0000256" key="3">
    <source>
        <dbReference type="ARBA" id="ARBA00023143"/>
    </source>
</evidence>
<comment type="caution">
    <text evidence="8">The sequence shown here is derived from an EMBL/GenBank/DDBJ whole genome shotgun (WGS) entry which is preliminary data.</text>
</comment>
<protein>
    <recommendedName>
        <fullName evidence="4">Flagellin</fullName>
    </recommendedName>
</protein>
<gene>
    <name evidence="8" type="ORF">EVA68_06630</name>
</gene>
<dbReference type="PANTHER" id="PTHR42792">
    <property type="entry name" value="FLAGELLIN"/>
    <property type="match status" value="1"/>
</dbReference>
<accession>A0A520RZC6</accession>
<keyword evidence="8" id="KW-0969">Cilium</keyword>
<evidence type="ECO:0000256" key="1">
    <source>
        <dbReference type="ARBA" id="ARBA00005709"/>
    </source>
</evidence>
<comment type="subcellular location">
    <subcellularLocation>
        <location evidence="4">Secreted</location>
    </subcellularLocation>
    <subcellularLocation>
        <location evidence="4">Bacterial flagellum</location>
    </subcellularLocation>
</comment>
<dbReference type="InterPro" id="IPR042187">
    <property type="entry name" value="Flagellin_C_sub2"/>
</dbReference>
<dbReference type="EMBL" id="SHAG01000030">
    <property type="protein sequence ID" value="RZO75589.1"/>
    <property type="molecule type" value="Genomic_DNA"/>
</dbReference>
<dbReference type="Pfam" id="PF00700">
    <property type="entry name" value="Flagellin_C"/>
    <property type="match status" value="1"/>
</dbReference>
<feature type="coiled-coil region" evidence="5">
    <location>
        <begin position="78"/>
        <end position="129"/>
    </location>
</feature>
<proteinExistence type="inferred from homology"/>
<dbReference type="GO" id="GO:0005576">
    <property type="term" value="C:extracellular region"/>
    <property type="evidence" value="ECO:0007669"/>
    <property type="project" value="UniProtKB-SubCell"/>
</dbReference>
<dbReference type="InterPro" id="IPR046358">
    <property type="entry name" value="Flagellin_C"/>
</dbReference>
<evidence type="ECO:0000259" key="7">
    <source>
        <dbReference type="Pfam" id="PF00700"/>
    </source>
</evidence>
<dbReference type="Pfam" id="PF00669">
    <property type="entry name" value="Flagellin_N"/>
    <property type="match status" value="1"/>
</dbReference>
<dbReference type="InterPro" id="IPR001029">
    <property type="entry name" value="Flagellin_N"/>
</dbReference>
<evidence type="ECO:0000256" key="5">
    <source>
        <dbReference type="SAM" id="Coils"/>
    </source>
</evidence>
<name>A0A520RZC6_9GAMM</name>
<feature type="domain" description="Flagellin C-terminal" evidence="7">
    <location>
        <begin position="218"/>
        <end position="303"/>
    </location>
</feature>
<keyword evidence="3 4" id="KW-0975">Bacterial flagellum</keyword>
<dbReference type="GO" id="GO:0005198">
    <property type="term" value="F:structural molecule activity"/>
    <property type="evidence" value="ECO:0007669"/>
    <property type="project" value="UniProtKB-UniRule"/>
</dbReference>
<dbReference type="SUPFAM" id="SSF64518">
    <property type="entry name" value="Phase 1 flagellin"/>
    <property type="match status" value="1"/>
</dbReference>
<dbReference type="GO" id="GO:0009288">
    <property type="term" value="C:bacterial-type flagellum"/>
    <property type="evidence" value="ECO:0007669"/>
    <property type="project" value="UniProtKB-SubCell"/>
</dbReference>
<evidence type="ECO:0000313" key="9">
    <source>
        <dbReference type="Proteomes" id="UP000316199"/>
    </source>
</evidence>
<evidence type="ECO:0000313" key="8">
    <source>
        <dbReference type="EMBL" id="RZO75589.1"/>
    </source>
</evidence>
<reference evidence="8 9" key="1">
    <citation type="submission" date="2019-02" db="EMBL/GenBank/DDBJ databases">
        <title>Prokaryotic population dynamics and viral predation in marine succession experiment using metagenomics: the confinement effect.</title>
        <authorList>
            <person name="Haro-Moreno J.M."/>
            <person name="Rodriguez-Valera F."/>
            <person name="Lopez-Perez M."/>
        </authorList>
    </citation>
    <scope>NUCLEOTIDE SEQUENCE [LARGE SCALE GENOMIC DNA]</scope>
    <source>
        <strain evidence="8">MED-G157</strain>
    </source>
</reference>
<feature type="domain" description="Flagellin N-terminal" evidence="6">
    <location>
        <begin position="5"/>
        <end position="138"/>
    </location>
</feature>
<comment type="function">
    <text evidence="4">Flagellin is the subunit protein which polymerizes to form the filaments of bacterial flagella.</text>
</comment>
<dbReference type="PANTHER" id="PTHR42792:SF2">
    <property type="entry name" value="FLAGELLIN"/>
    <property type="match status" value="1"/>
</dbReference>